<feature type="transmembrane region" description="Helical" evidence="8">
    <location>
        <begin position="85"/>
        <end position="103"/>
    </location>
</feature>
<evidence type="ECO:0000256" key="3">
    <source>
        <dbReference type="ARBA" id="ARBA00008321"/>
    </source>
</evidence>
<dbReference type="GO" id="GO:0006506">
    <property type="term" value="P:GPI anchor biosynthetic process"/>
    <property type="evidence" value="ECO:0007669"/>
    <property type="project" value="UniProtKB-KW"/>
</dbReference>
<feature type="transmembrane region" description="Helical" evidence="8">
    <location>
        <begin position="115"/>
        <end position="135"/>
    </location>
</feature>
<keyword evidence="6 8" id="KW-1133">Transmembrane helix</keyword>
<keyword evidence="5 8" id="KW-0812">Transmembrane</keyword>
<evidence type="ECO:0000256" key="1">
    <source>
        <dbReference type="ARBA" id="ARBA00004141"/>
    </source>
</evidence>
<accession>A0A9P6KYQ2</accession>
<sequence length="269" mass="32587">MFKYHFYPSFKFILWQGKDKDYQADTKLQDINRFLLRLSITFMHFIFFKIVEQGDTFNIFTKIRNTIIILLSYNIYALKVETKEYYKISTLIFFISFLLIPITHTLTKEICYDTIYFYHFFAQLIFVINSVYFFIHQERTPRRTYSEVEVLRLEESINIPRQNSPSMNYGHSSMMIGVILLSSRFINLSSVFCFLSISLIFFICIPRIQEIMEIHKSMKKTAVYLIFVLYLLVKNNKALFYVLFFFIVYIYLFYYILMCRQINRILKDI</sequence>
<evidence type="ECO:0000256" key="8">
    <source>
        <dbReference type="SAM" id="Phobius"/>
    </source>
</evidence>
<name>A0A9P6KYQ2_9MICR</name>
<gene>
    <name evidence="9" type="ORF">NGRA_2371</name>
</gene>
<dbReference type="EMBL" id="SBJO01000251">
    <property type="protein sequence ID" value="KAF9761867.1"/>
    <property type="molecule type" value="Genomic_DNA"/>
</dbReference>
<evidence type="ECO:0000256" key="6">
    <source>
        <dbReference type="ARBA" id="ARBA00022989"/>
    </source>
</evidence>
<comment type="caution">
    <text evidence="9">The sequence shown here is derived from an EMBL/GenBank/DDBJ whole genome shotgun (WGS) entry which is preliminary data.</text>
</comment>
<dbReference type="OrthoDB" id="196709at2759"/>
<feature type="transmembrane region" description="Helical" evidence="8">
    <location>
        <begin position="185"/>
        <end position="205"/>
    </location>
</feature>
<evidence type="ECO:0000313" key="9">
    <source>
        <dbReference type="EMBL" id="KAF9761867.1"/>
    </source>
</evidence>
<organism evidence="9 10">
    <name type="scientific">Nosema granulosis</name>
    <dbReference type="NCBI Taxonomy" id="83296"/>
    <lineage>
        <taxon>Eukaryota</taxon>
        <taxon>Fungi</taxon>
        <taxon>Fungi incertae sedis</taxon>
        <taxon>Microsporidia</taxon>
        <taxon>Nosematidae</taxon>
        <taxon>Nosema</taxon>
    </lineage>
</organism>
<evidence type="ECO:0000256" key="2">
    <source>
        <dbReference type="ARBA" id="ARBA00004687"/>
    </source>
</evidence>
<feature type="transmembrane region" description="Helical" evidence="8">
    <location>
        <begin position="34"/>
        <end position="51"/>
    </location>
</feature>
<dbReference type="AlphaFoldDB" id="A0A9P6KYQ2"/>
<comment type="subcellular location">
    <subcellularLocation>
        <location evidence="1">Membrane</location>
        <topology evidence="1">Multi-pass membrane protein</topology>
    </subcellularLocation>
</comment>
<feature type="transmembrane region" description="Helical" evidence="8">
    <location>
        <begin position="239"/>
        <end position="257"/>
    </location>
</feature>
<dbReference type="GO" id="GO:0016020">
    <property type="term" value="C:membrane"/>
    <property type="evidence" value="ECO:0007669"/>
    <property type="project" value="UniProtKB-SubCell"/>
</dbReference>
<reference evidence="9 10" key="1">
    <citation type="journal article" date="2020" name="Genome Biol. Evol.">
        <title>Comparative genomics of strictly vertically transmitted, feminizing microsporidia endosymbionts of amphipod crustaceans.</title>
        <authorList>
            <person name="Cormier A."/>
            <person name="Chebbi M.A."/>
            <person name="Giraud I."/>
            <person name="Wattier R."/>
            <person name="Teixeira M."/>
            <person name="Gilbert C."/>
            <person name="Rigaud T."/>
            <person name="Cordaux R."/>
        </authorList>
    </citation>
    <scope>NUCLEOTIDE SEQUENCE [LARGE SCALE GENOMIC DNA]</scope>
    <source>
        <strain evidence="9 10">Ou3-Ou53</strain>
    </source>
</reference>
<keyword evidence="4" id="KW-0337">GPI-anchor biosynthesis</keyword>
<comment type="pathway">
    <text evidence="2">Glycolipid biosynthesis; glycosylphosphatidylinositol-anchor biosynthesis.</text>
</comment>
<comment type="similarity">
    <text evidence="3">Belongs to the PIGC family.</text>
</comment>
<dbReference type="Proteomes" id="UP000740883">
    <property type="component" value="Unassembled WGS sequence"/>
</dbReference>
<protein>
    <submittedName>
        <fullName evidence="9">Uncharacterized protein</fullName>
    </submittedName>
</protein>
<evidence type="ECO:0000313" key="10">
    <source>
        <dbReference type="Proteomes" id="UP000740883"/>
    </source>
</evidence>
<evidence type="ECO:0000256" key="7">
    <source>
        <dbReference type="ARBA" id="ARBA00023136"/>
    </source>
</evidence>
<evidence type="ECO:0000256" key="5">
    <source>
        <dbReference type="ARBA" id="ARBA00022692"/>
    </source>
</evidence>
<keyword evidence="10" id="KW-1185">Reference proteome</keyword>
<proteinExistence type="inferred from homology"/>
<dbReference type="Pfam" id="PF06432">
    <property type="entry name" value="GPI2"/>
    <property type="match status" value="1"/>
</dbReference>
<dbReference type="InterPro" id="IPR009450">
    <property type="entry name" value="Plno_GlcNAc_GPI2"/>
</dbReference>
<evidence type="ECO:0000256" key="4">
    <source>
        <dbReference type="ARBA" id="ARBA00022502"/>
    </source>
</evidence>
<feature type="transmembrane region" description="Helical" evidence="8">
    <location>
        <begin position="63"/>
        <end position="79"/>
    </location>
</feature>
<keyword evidence="7 8" id="KW-0472">Membrane</keyword>